<dbReference type="Gene3D" id="3.60.15.10">
    <property type="entry name" value="Ribonuclease Z/Hydroxyacylglutathione hydrolase-like"/>
    <property type="match status" value="1"/>
</dbReference>
<dbReference type="GO" id="GO:0010181">
    <property type="term" value="F:FMN binding"/>
    <property type="evidence" value="ECO:0007669"/>
    <property type="project" value="InterPro"/>
</dbReference>
<dbReference type="PANTHER" id="PTHR43717">
    <property type="entry name" value="ANAEROBIC NITRIC OXIDE REDUCTASE FLAVORUBREDOXIN"/>
    <property type="match status" value="1"/>
</dbReference>
<evidence type="ECO:0000313" key="3">
    <source>
        <dbReference type="EMBL" id="SEA75111.1"/>
    </source>
</evidence>
<dbReference type="InterPro" id="IPR045761">
    <property type="entry name" value="ODP_dom"/>
</dbReference>
<dbReference type="OrthoDB" id="9800607at2"/>
<dbReference type="PIRSF" id="PIRSF005243">
    <property type="entry name" value="ROO"/>
    <property type="match status" value="1"/>
</dbReference>
<organism evidence="3 4">
    <name type="scientific">Desulfuromusa kysingii</name>
    <dbReference type="NCBI Taxonomy" id="37625"/>
    <lineage>
        <taxon>Bacteria</taxon>
        <taxon>Pseudomonadati</taxon>
        <taxon>Thermodesulfobacteriota</taxon>
        <taxon>Desulfuromonadia</taxon>
        <taxon>Desulfuromonadales</taxon>
        <taxon>Geopsychrobacteraceae</taxon>
        <taxon>Desulfuromusa</taxon>
    </lineage>
</organism>
<dbReference type="SUPFAM" id="SSF52218">
    <property type="entry name" value="Flavoproteins"/>
    <property type="match status" value="1"/>
</dbReference>
<proteinExistence type="inferred from homology"/>
<dbReference type="InterPro" id="IPR036866">
    <property type="entry name" value="RibonucZ/Hydroxyglut_hydro"/>
</dbReference>
<dbReference type="GO" id="GO:0016491">
    <property type="term" value="F:oxidoreductase activity"/>
    <property type="evidence" value="ECO:0007669"/>
    <property type="project" value="InterPro"/>
</dbReference>
<comment type="similarity">
    <text evidence="1">In the N-terminal section; belongs to the zinc metallo-hydrolase group 3 family.</text>
</comment>
<dbReference type="InterPro" id="IPR029039">
    <property type="entry name" value="Flavoprotein-like_sf"/>
</dbReference>
<evidence type="ECO:0000313" key="4">
    <source>
        <dbReference type="Proteomes" id="UP000199409"/>
    </source>
</evidence>
<dbReference type="Proteomes" id="UP000199409">
    <property type="component" value="Unassembled WGS sequence"/>
</dbReference>
<dbReference type="GO" id="GO:0009055">
    <property type="term" value="F:electron transfer activity"/>
    <property type="evidence" value="ECO:0007669"/>
    <property type="project" value="InterPro"/>
</dbReference>
<protein>
    <submittedName>
        <fullName evidence="3">Flavorubredoxin</fullName>
    </submittedName>
</protein>
<dbReference type="AlphaFoldDB" id="A0A1H4DQU3"/>
<dbReference type="EMBL" id="FNQN01000011">
    <property type="protein sequence ID" value="SEA75111.1"/>
    <property type="molecule type" value="Genomic_DNA"/>
</dbReference>
<keyword evidence="4" id="KW-1185">Reference proteome</keyword>
<sequence length="392" mass="43827">MKPRKIKDNIYWMGYIDWDARLFDQLIPLPDGTSYNAYLVEGSEKTVLIDTVEPEFFGELEEQLENVTQLDYLVSLHAEQDHSGSIPKVLSKYPDAKLITTPKAKEILMDLLAISADSIITVVDGETLSLGDKTLEFIYTPWVHWPETMVAYLQEEKILFSCDLFGSHIATSDLFAVDEARVYEASKRYFSEVMMPFAKIIEKHLEKLTPYDIDIVAPSHGPIHRNPSFIINAHKDWVAGPLKNVVILPYVSMHHSTKKMVDYLASMLTEKGVRVELFNLSVTDIGKLAIALVDAATIVVGTPTVLYGPHPAVAYCTFLANMLRPRAQYLSIIGSYGWGGKTVETLAGMIPNLNVEIIDPVFAKGFPSEQDFQALDVLAEAIASKHQEQGFV</sequence>
<dbReference type="PROSITE" id="PS50902">
    <property type="entry name" value="FLAVODOXIN_LIKE"/>
    <property type="match status" value="1"/>
</dbReference>
<dbReference type="CDD" id="cd07709">
    <property type="entry name" value="flavodiiron_proteins_MBL-fold"/>
    <property type="match status" value="1"/>
</dbReference>
<reference evidence="3 4" key="1">
    <citation type="submission" date="2016-10" db="EMBL/GenBank/DDBJ databases">
        <authorList>
            <person name="de Groot N.N."/>
        </authorList>
    </citation>
    <scope>NUCLEOTIDE SEQUENCE [LARGE SCALE GENOMIC DNA]</scope>
    <source>
        <strain evidence="3 4">DSM 7343</strain>
    </source>
</reference>
<dbReference type="RefSeq" id="WP_092350417.1">
    <property type="nucleotide sequence ID" value="NZ_FNQN01000011.1"/>
</dbReference>
<dbReference type="GO" id="GO:0046872">
    <property type="term" value="F:metal ion binding"/>
    <property type="evidence" value="ECO:0007669"/>
    <property type="project" value="InterPro"/>
</dbReference>
<dbReference type="InterPro" id="IPR016440">
    <property type="entry name" value="Rubredoxin-O_OxRdtase"/>
</dbReference>
<gene>
    <name evidence="3" type="ORF">SAMN05660420_03063</name>
</gene>
<feature type="domain" description="Flavodoxin-like" evidence="2">
    <location>
        <begin position="246"/>
        <end position="383"/>
    </location>
</feature>
<dbReference type="STRING" id="37625.SAMN05660420_03063"/>
<dbReference type="Gene3D" id="3.40.50.360">
    <property type="match status" value="1"/>
</dbReference>
<dbReference type="InterPro" id="IPR008254">
    <property type="entry name" value="Flavodoxin/NO_synth"/>
</dbReference>
<dbReference type="InterPro" id="IPR001279">
    <property type="entry name" value="Metallo-B-lactamas"/>
</dbReference>
<dbReference type="SUPFAM" id="SSF56281">
    <property type="entry name" value="Metallo-hydrolase/oxidoreductase"/>
    <property type="match status" value="1"/>
</dbReference>
<name>A0A1H4DQU3_9BACT</name>
<evidence type="ECO:0000259" key="2">
    <source>
        <dbReference type="PROSITE" id="PS50902"/>
    </source>
</evidence>
<dbReference type="Pfam" id="PF19583">
    <property type="entry name" value="ODP"/>
    <property type="match status" value="1"/>
</dbReference>
<dbReference type="PANTHER" id="PTHR43717:SF1">
    <property type="entry name" value="ANAEROBIC NITRIC OXIDE REDUCTASE FLAVORUBREDOXIN"/>
    <property type="match status" value="1"/>
</dbReference>
<evidence type="ECO:0000256" key="1">
    <source>
        <dbReference type="ARBA" id="ARBA00007121"/>
    </source>
</evidence>
<dbReference type="SMART" id="SM00849">
    <property type="entry name" value="Lactamase_B"/>
    <property type="match status" value="1"/>
</dbReference>
<accession>A0A1H4DQU3</accession>